<comment type="caution">
    <text evidence="1">The sequence shown here is derived from an EMBL/GenBank/DDBJ whole genome shotgun (WGS) entry which is preliminary data.</text>
</comment>
<keyword evidence="2" id="KW-1185">Reference proteome</keyword>
<dbReference type="EMBL" id="PVTL01000006">
    <property type="protein sequence ID" value="PRY67453.1"/>
    <property type="molecule type" value="Genomic_DNA"/>
</dbReference>
<evidence type="ECO:0000313" key="1">
    <source>
        <dbReference type="EMBL" id="PRY67453.1"/>
    </source>
</evidence>
<reference evidence="1 2" key="1">
    <citation type="submission" date="2018-03" db="EMBL/GenBank/DDBJ databases">
        <title>Genomic Encyclopedia of Type Strains, Phase III (KMG-III): the genomes of soil and plant-associated and newly described type strains.</title>
        <authorList>
            <person name="Whitman W."/>
        </authorList>
    </citation>
    <scope>NUCLEOTIDE SEQUENCE [LARGE SCALE GENOMIC DNA]</scope>
    <source>
        <strain evidence="1 2">CGMCC 1.12484</strain>
    </source>
</reference>
<accession>A0A2T0VBF0</accession>
<proteinExistence type="predicted"/>
<protein>
    <submittedName>
        <fullName evidence="1">Uncharacterized protein</fullName>
    </submittedName>
</protein>
<dbReference type="Proteomes" id="UP000237983">
    <property type="component" value="Unassembled WGS sequence"/>
</dbReference>
<dbReference type="AlphaFoldDB" id="A0A2T0VBF0"/>
<evidence type="ECO:0000313" key="2">
    <source>
        <dbReference type="Proteomes" id="UP000237983"/>
    </source>
</evidence>
<sequence>MQGRSASQIDHTSNTPLLVTFERLWDTAGALANLDQ</sequence>
<gene>
    <name evidence="1" type="ORF">B0I08_10660</name>
</gene>
<name>A0A2T0VBF0_9MICO</name>
<organism evidence="1 2">
    <name type="scientific">Glaciihabitans tibetensis</name>
    <dbReference type="NCBI Taxonomy" id="1266600"/>
    <lineage>
        <taxon>Bacteria</taxon>
        <taxon>Bacillati</taxon>
        <taxon>Actinomycetota</taxon>
        <taxon>Actinomycetes</taxon>
        <taxon>Micrococcales</taxon>
        <taxon>Microbacteriaceae</taxon>
        <taxon>Glaciihabitans</taxon>
    </lineage>
</organism>